<dbReference type="Proteomes" id="UP000198211">
    <property type="component" value="Unassembled WGS sequence"/>
</dbReference>
<dbReference type="InterPro" id="IPR013083">
    <property type="entry name" value="Znf_RING/FYVE/PHD"/>
</dbReference>
<sequence>MVRGITSTTVVPTASDDYEEGFPSRQSHSFISDNNEIAECSSDHDKTNVSVSSVAELQSDQYFRAAFSRRSTEATIDEHSNPHTGTTSPTTINASKQSNFIPTQEKPIAPSTGKFLRQRSKSMVVQKQNGAELAKNYLELVRDFRQLRPFTRCTDGKYPPDTLCVYCAKARPTSVFFPCQHMCVCNDCMVENDISTNYTSTTDWW</sequence>
<reference evidence="3" key="1">
    <citation type="submission" date="2017-03" db="EMBL/GenBank/DDBJ databases">
        <title>Phytopthora megakarya and P. palmivora, two closely related causual agents of cacao black pod achieved similar genome size and gene model numbers by different mechanisms.</title>
        <authorList>
            <person name="Ali S."/>
            <person name="Shao J."/>
            <person name="Larry D.J."/>
            <person name="Kronmiller B."/>
            <person name="Shen D."/>
            <person name="Strem M.D."/>
            <person name="Melnick R.L."/>
            <person name="Guiltinan M.J."/>
            <person name="Tyler B.M."/>
            <person name="Meinhardt L.W."/>
            <person name="Bailey B.A."/>
        </authorList>
    </citation>
    <scope>NUCLEOTIDE SEQUENCE [LARGE SCALE GENOMIC DNA]</scope>
    <source>
        <strain evidence="3">zdho120</strain>
    </source>
</reference>
<comment type="caution">
    <text evidence="2">The sequence shown here is derived from an EMBL/GenBank/DDBJ whole genome shotgun (WGS) entry which is preliminary data.</text>
</comment>
<dbReference type="STRING" id="4795.A0A225UUW8"/>
<dbReference type="Pfam" id="PF13920">
    <property type="entry name" value="zf-C3HC4_3"/>
    <property type="match status" value="1"/>
</dbReference>
<keyword evidence="3" id="KW-1185">Reference proteome</keyword>
<evidence type="ECO:0000256" key="1">
    <source>
        <dbReference type="SAM" id="MobiDB-lite"/>
    </source>
</evidence>
<dbReference type="AlphaFoldDB" id="A0A225UUW8"/>
<accession>A0A225UUW8</accession>
<feature type="region of interest" description="Disordered" evidence="1">
    <location>
        <begin position="1"/>
        <end position="27"/>
    </location>
</feature>
<feature type="region of interest" description="Disordered" evidence="1">
    <location>
        <begin position="73"/>
        <end position="94"/>
    </location>
</feature>
<organism evidence="2 3">
    <name type="scientific">Phytophthora megakarya</name>
    <dbReference type="NCBI Taxonomy" id="4795"/>
    <lineage>
        <taxon>Eukaryota</taxon>
        <taxon>Sar</taxon>
        <taxon>Stramenopiles</taxon>
        <taxon>Oomycota</taxon>
        <taxon>Peronosporomycetes</taxon>
        <taxon>Peronosporales</taxon>
        <taxon>Peronosporaceae</taxon>
        <taxon>Phytophthora</taxon>
    </lineage>
</organism>
<dbReference type="OrthoDB" id="199205at2759"/>
<evidence type="ECO:0000313" key="2">
    <source>
        <dbReference type="EMBL" id="OWY96039.1"/>
    </source>
</evidence>
<dbReference type="Gene3D" id="3.30.40.10">
    <property type="entry name" value="Zinc/RING finger domain, C3HC4 (zinc finger)"/>
    <property type="match status" value="1"/>
</dbReference>
<proteinExistence type="predicted"/>
<dbReference type="EMBL" id="NBNE01012163">
    <property type="protein sequence ID" value="OWY96039.1"/>
    <property type="molecule type" value="Genomic_DNA"/>
</dbReference>
<feature type="compositionally biased region" description="Polar residues" evidence="1">
    <location>
        <begin position="82"/>
        <end position="94"/>
    </location>
</feature>
<feature type="compositionally biased region" description="Polar residues" evidence="1">
    <location>
        <begin position="1"/>
        <end position="12"/>
    </location>
</feature>
<name>A0A225UUW8_9STRA</name>
<gene>
    <name evidence="2" type="ORF">PHMEG_00033797</name>
</gene>
<protein>
    <submittedName>
        <fullName evidence="2">Uncharacterized protein</fullName>
    </submittedName>
</protein>
<evidence type="ECO:0000313" key="3">
    <source>
        <dbReference type="Proteomes" id="UP000198211"/>
    </source>
</evidence>